<gene>
    <name evidence="3" type="ORF">GGP99_001361</name>
</gene>
<dbReference type="Gene3D" id="1.10.3210.10">
    <property type="entry name" value="Hypothetical protein af1432"/>
    <property type="match status" value="1"/>
</dbReference>
<dbReference type="AlphaFoldDB" id="A0AAW5P6M2"/>
<evidence type="ECO:0000313" key="4">
    <source>
        <dbReference type="Proteomes" id="UP001155110"/>
    </source>
</evidence>
<evidence type="ECO:0000313" key="3">
    <source>
        <dbReference type="EMBL" id="MCS4157402.1"/>
    </source>
</evidence>
<proteinExistence type="predicted"/>
<dbReference type="PANTHER" id="PTHR46246:SF1">
    <property type="entry name" value="GUANOSINE-3',5'-BIS(DIPHOSPHATE) 3'-PYROPHOSPHOHYDROLASE MESH1"/>
    <property type="match status" value="1"/>
</dbReference>
<feature type="region of interest" description="Disordered" evidence="1">
    <location>
        <begin position="190"/>
        <end position="281"/>
    </location>
</feature>
<organism evidence="3 4">
    <name type="scientific">Salinibacter ruber</name>
    <dbReference type="NCBI Taxonomy" id="146919"/>
    <lineage>
        <taxon>Bacteria</taxon>
        <taxon>Pseudomonadati</taxon>
        <taxon>Rhodothermota</taxon>
        <taxon>Rhodothermia</taxon>
        <taxon>Rhodothermales</taxon>
        <taxon>Salinibacteraceae</taxon>
        <taxon>Salinibacter</taxon>
    </lineage>
</organism>
<sequence>MEDGPSPEGLFSPLIEHAIELSAQWHDGTYRKGVWRDPAFEVPEGEEVQIPVIAHLAAVASIVRRAGWGEATVAAAYLHDAIEDMNQHGQRLRRKQLRDAVGADVARLVVQVSEQKLDDDGQMRPWRARKEDYLEGIRTGPPDAAAISLADKIHNLWSITQSLQANEDIFSALSGDAEAQRWFHAAVLEASPPPRRPAPPPDARAAADGARPVRGGPPPRSLKNPGSAKRNVTLATSLASTRRPPARCPAPASSDPPAPAHSPRGLRRDRDRRAPGPRPGS</sequence>
<accession>A0AAW5P6M2</accession>
<evidence type="ECO:0000259" key="2">
    <source>
        <dbReference type="SMART" id="SM00471"/>
    </source>
</evidence>
<dbReference type="InterPro" id="IPR052194">
    <property type="entry name" value="MESH1"/>
</dbReference>
<dbReference type="CDD" id="cd00077">
    <property type="entry name" value="HDc"/>
    <property type="match status" value="1"/>
</dbReference>
<dbReference type="PANTHER" id="PTHR46246">
    <property type="entry name" value="GUANOSINE-3',5'-BIS(DIPHOSPHATE) 3'-PYROPHOSPHOHYDROLASE MESH1"/>
    <property type="match status" value="1"/>
</dbReference>
<dbReference type="InterPro" id="IPR003607">
    <property type="entry name" value="HD/PDEase_dom"/>
</dbReference>
<dbReference type="SUPFAM" id="SSF109604">
    <property type="entry name" value="HD-domain/PDEase-like"/>
    <property type="match status" value="1"/>
</dbReference>
<feature type="compositionally biased region" description="Low complexity" evidence="1">
    <location>
        <begin position="239"/>
        <end position="253"/>
    </location>
</feature>
<name>A0AAW5P6M2_9BACT</name>
<dbReference type="Pfam" id="PF13328">
    <property type="entry name" value="HD_4"/>
    <property type="match status" value="1"/>
</dbReference>
<reference evidence="3" key="1">
    <citation type="submission" date="2022-08" db="EMBL/GenBank/DDBJ databases">
        <title>Genomic Encyclopedia of Type Strains, Phase V (KMG-V): Genome sequencing to study the core and pangenomes of soil and plant-associated prokaryotes.</title>
        <authorList>
            <person name="Whitman W."/>
        </authorList>
    </citation>
    <scope>NUCLEOTIDE SEQUENCE</scope>
    <source>
        <strain evidence="3">SP3002</strain>
    </source>
</reference>
<dbReference type="Proteomes" id="UP001155110">
    <property type="component" value="Unassembled WGS sequence"/>
</dbReference>
<dbReference type="GO" id="GO:0008893">
    <property type="term" value="F:guanosine-3',5'-bis(diphosphate) 3'-diphosphatase activity"/>
    <property type="evidence" value="ECO:0007669"/>
    <property type="project" value="TreeGrafter"/>
</dbReference>
<evidence type="ECO:0000256" key="1">
    <source>
        <dbReference type="SAM" id="MobiDB-lite"/>
    </source>
</evidence>
<protein>
    <recommendedName>
        <fullName evidence="2">HD/PDEase domain-containing protein</fullName>
    </recommendedName>
</protein>
<feature type="compositionally biased region" description="Pro residues" evidence="1">
    <location>
        <begin position="191"/>
        <end position="202"/>
    </location>
</feature>
<comment type="caution">
    <text evidence="3">The sequence shown here is derived from an EMBL/GenBank/DDBJ whole genome shotgun (WGS) entry which is preliminary data.</text>
</comment>
<dbReference type="SMART" id="SM00471">
    <property type="entry name" value="HDc"/>
    <property type="match status" value="1"/>
</dbReference>
<feature type="domain" description="HD/PDEase" evidence="2">
    <location>
        <begin position="48"/>
        <end position="165"/>
    </location>
</feature>
<feature type="compositionally biased region" description="Low complexity" evidence="1">
    <location>
        <begin position="203"/>
        <end position="214"/>
    </location>
</feature>
<dbReference type="EMBL" id="JANTZM010000005">
    <property type="protein sequence ID" value="MCS4157402.1"/>
    <property type="molecule type" value="Genomic_DNA"/>
</dbReference>